<dbReference type="AlphaFoldDB" id="A0A645EG12"/>
<accession>A0A645EG12</accession>
<dbReference type="EMBL" id="VSSQ01046968">
    <property type="protein sequence ID" value="MPN00938.1"/>
    <property type="molecule type" value="Genomic_DNA"/>
</dbReference>
<gene>
    <name evidence="1" type="ORF">SDC9_148136</name>
</gene>
<organism evidence="1">
    <name type="scientific">bioreactor metagenome</name>
    <dbReference type="NCBI Taxonomy" id="1076179"/>
    <lineage>
        <taxon>unclassified sequences</taxon>
        <taxon>metagenomes</taxon>
        <taxon>ecological metagenomes</taxon>
    </lineage>
</organism>
<reference evidence="1" key="1">
    <citation type="submission" date="2019-08" db="EMBL/GenBank/DDBJ databases">
        <authorList>
            <person name="Kucharzyk K."/>
            <person name="Murdoch R.W."/>
            <person name="Higgins S."/>
            <person name="Loffler F."/>
        </authorList>
    </citation>
    <scope>NUCLEOTIDE SEQUENCE</scope>
</reference>
<protein>
    <submittedName>
        <fullName evidence="1">Uncharacterized protein</fullName>
    </submittedName>
</protein>
<name>A0A645EG12_9ZZZZ</name>
<proteinExistence type="predicted"/>
<comment type="caution">
    <text evidence="1">The sequence shown here is derived from an EMBL/GenBank/DDBJ whole genome shotgun (WGS) entry which is preliminary data.</text>
</comment>
<evidence type="ECO:0000313" key="1">
    <source>
        <dbReference type="EMBL" id="MPN00938.1"/>
    </source>
</evidence>
<sequence length="127" mass="13815">MAVCARPASMDDSLGNALVVEMRDLLAQDEVFQQRRPTPIGTQRILVVGDGNALLRGQRRMELRGLLLQFPTLACGAIRIWFGRGAASGLGRASHERALRGICKMPMVISRSLAFASVNGPMPREAQ</sequence>